<reference evidence="2" key="1">
    <citation type="submission" date="2016-10" db="EMBL/GenBank/DDBJ databases">
        <authorList>
            <person name="Varghese N."/>
            <person name="Submissions S."/>
        </authorList>
    </citation>
    <scope>NUCLEOTIDE SEQUENCE [LARGE SCALE GENOMIC DNA]</scope>
    <source>
        <strain evidence="2">Nm69</strain>
    </source>
</reference>
<dbReference type="EMBL" id="FOSP01000046">
    <property type="protein sequence ID" value="SFL23687.1"/>
    <property type="molecule type" value="Genomic_DNA"/>
</dbReference>
<name>A0A1I4G373_9PROT</name>
<keyword evidence="2" id="KW-1185">Reference proteome</keyword>
<evidence type="ECO:0000313" key="2">
    <source>
        <dbReference type="Proteomes" id="UP000199533"/>
    </source>
</evidence>
<dbReference type="AlphaFoldDB" id="A0A1I4G373"/>
<dbReference type="Proteomes" id="UP000199533">
    <property type="component" value="Unassembled WGS sequence"/>
</dbReference>
<dbReference type="RefSeq" id="WP_139218600.1">
    <property type="nucleotide sequence ID" value="NZ_FOSP01000046.1"/>
</dbReference>
<gene>
    <name evidence="1" type="ORF">SAMN05216302_10462</name>
</gene>
<evidence type="ECO:0000313" key="1">
    <source>
        <dbReference type="EMBL" id="SFL23687.1"/>
    </source>
</evidence>
<proteinExistence type="predicted"/>
<organism evidence="1 2">
    <name type="scientific">Nitrosomonas aestuarii</name>
    <dbReference type="NCBI Taxonomy" id="52441"/>
    <lineage>
        <taxon>Bacteria</taxon>
        <taxon>Pseudomonadati</taxon>
        <taxon>Pseudomonadota</taxon>
        <taxon>Betaproteobacteria</taxon>
        <taxon>Nitrosomonadales</taxon>
        <taxon>Nitrosomonadaceae</taxon>
        <taxon>Nitrosomonas</taxon>
    </lineage>
</organism>
<dbReference type="STRING" id="52441.SAMN05216302_10462"/>
<sequence length="263" mass="29112">MIHFPVLRMRRMTVQMRELTIGESISIASTPPHLEEASCSAFLKHVVDSVQTNFDGLDNPDNWTVQERLMTVCHYIAATTEAGPDFELGGGRYTDYLDATNDGAMTDNPIEVGEVNGDVWCIRHLTGAMAEAIERVEGEIKGVSGRIHWILGAMSCQLVRKDEETPELFDSSGIDQFIVSRMQIIFAFPESDFEQLVFKFMAGRDKLHHLFITDFSDNGIVAMPVSKTEGGEAKKLPPARFPVRACISRVALELAGKPNVHGG</sequence>
<accession>A0A1I4G373</accession>
<dbReference type="OrthoDB" id="5570093at2"/>
<protein>
    <submittedName>
        <fullName evidence="1">Uncharacterized protein</fullName>
    </submittedName>
</protein>